<dbReference type="Pfam" id="PF00582">
    <property type="entry name" value="Usp"/>
    <property type="match status" value="1"/>
</dbReference>
<evidence type="ECO:0000259" key="2">
    <source>
        <dbReference type="Pfam" id="PF00582"/>
    </source>
</evidence>
<dbReference type="PANTHER" id="PTHR46268">
    <property type="entry name" value="STRESS RESPONSE PROTEIN NHAX"/>
    <property type="match status" value="1"/>
</dbReference>
<name>A0ABV7ZUU0_9GAMM</name>
<protein>
    <submittedName>
        <fullName evidence="3">Universal stress protein</fullName>
    </submittedName>
</protein>
<dbReference type="PANTHER" id="PTHR46268:SF6">
    <property type="entry name" value="UNIVERSAL STRESS PROTEIN UP12"/>
    <property type="match status" value="1"/>
</dbReference>
<dbReference type="InterPro" id="IPR006016">
    <property type="entry name" value="UspA"/>
</dbReference>
<dbReference type="Gene3D" id="3.40.50.620">
    <property type="entry name" value="HUPs"/>
    <property type="match status" value="1"/>
</dbReference>
<organism evidence="3 4">
    <name type="scientific">Saccharospirillum mangrovi</name>
    <dbReference type="NCBI Taxonomy" id="2161747"/>
    <lineage>
        <taxon>Bacteria</taxon>
        <taxon>Pseudomonadati</taxon>
        <taxon>Pseudomonadota</taxon>
        <taxon>Gammaproteobacteria</taxon>
        <taxon>Oceanospirillales</taxon>
        <taxon>Saccharospirillaceae</taxon>
        <taxon>Saccharospirillum</taxon>
    </lineage>
</organism>
<gene>
    <name evidence="3" type="ORF">ACFOOG_03945</name>
</gene>
<proteinExistence type="inferred from homology"/>
<dbReference type="InterPro" id="IPR006015">
    <property type="entry name" value="Universal_stress_UspA"/>
</dbReference>
<dbReference type="CDD" id="cd00293">
    <property type="entry name" value="USP-like"/>
    <property type="match status" value="1"/>
</dbReference>
<dbReference type="RefSeq" id="WP_380693587.1">
    <property type="nucleotide sequence ID" value="NZ_JBHRYR010000002.1"/>
</dbReference>
<comment type="caution">
    <text evidence="3">The sequence shown here is derived from an EMBL/GenBank/DDBJ whole genome shotgun (WGS) entry which is preliminary data.</text>
</comment>
<dbReference type="InterPro" id="IPR014729">
    <property type="entry name" value="Rossmann-like_a/b/a_fold"/>
</dbReference>
<dbReference type="Proteomes" id="UP001595617">
    <property type="component" value="Unassembled WGS sequence"/>
</dbReference>
<reference evidence="4" key="1">
    <citation type="journal article" date="2019" name="Int. J. Syst. Evol. Microbiol.">
        <title>The Global Catalogue of Microorganisms (GCM) 10K type strain sequencing project: providing services to taxonomists for standard genome sequencing and annotation.</title>
        <authorList>
            <consortium name="The Broad Institute Genomics Platform"/>
            <consortium name="The Broad Institute Genome Sequencing Center for Infectious Disease"/>
            <person name="Wu L."/>
            <person name="Ma J."/>
        </authorList>
    </citation>
    <scope>NUCLEOTIDE SEQUENCE [LARGE SCALE GENOMIC DNA]</scope>
    <source>
        <strain evidence="4">IBRC 10765</strain>
    </source>
</reference>
<dbReference type="PRINTS" id="PR01438">
    <property type="entry name" value="UNVRSLSTRESS"/>
</dbReference>
<accession>A0ABV7ZUU0</accession>
<keyword evidence="4" id="KW-1185">Reference proteome</keyword>
<comment type="similarity">
    <text evidence="1">Belongs to the universal stress protein A family.</text>
</comment>
<evidence type="ECO:0000313" key="4">
    <source>
        <dbReference type="Proteomes" id="UP001595617"/>
    </source>
</evidence>
<sequence length="157" mass="16711">MTTTQTSVILVPVDGSAGSHKALALAAELATRMGVDLQLLYAFPADAMEILGPLGDVVSSEQLKLLNPDNFNKLRDDSAAKVFAEARANLDAAARDRTTDVLLAGDPAEAILKHARDQAQPLIIVGSRGMSRVKEMMLGSVSQRLVHRANCPVTVVH</sequence>
<evidence type="ECO:0000313" key="3">
    <source>
        <dbReference type="EMBL" id="MFC3851979.1"/>
    </source>
</evidence>
<evidence type="ECO:0000256" key="1">
    <source>
        <dbReference type="ARBA" id="ARBA00008791"/>
    </source>
</evidence>
<dbReference type="SUPFAM" id="SSF52402">
    <property type="entry name" value="Adenine nucleotide alpha hydrolases-like"/>
    <property type="match status" value="1"/>
</dbReference>
<dbReference type="EMBL" id="JBHRYR010000002">
    <property type="protein sequence ID" value="MFC3851979.1"/>
    <property type="molecule type" value="Genomic_DNA"/>
</dbReference>
<feature type="domain" description="UspA" evidence="2">
    <location>
        <begin position="9"/>
        <end position="157"/>
    </location>
</feature>